<dbReference type="InterPro" id="IPR026983">
    <property type="entry name" value="DHC"/>
</dbReference>
<dbReference type="Gene3D" id="1.20.1270.280">
    <property type="match status" value="1"/>
</dbReference>
<evidence type="ECO:0000256" key="7">
    <source>
        <dbReference type="ARBA" id="ARBA00023017"/>
    </source>
</evidence>
<dbReference type="InterPro" id="IPR041228">
    <property type="entry name" value="Dynein_C"/>
</dbReference>
<evidence type="ECO:0000256" key="11">
    <source>
        <dbReference type="ARBA" id="ARBA00023212"/>
    </source>
</evidence>
<proteinExistence type="inferred from homology"/>
<dbReference type="GO" id="GO:0008569">
    <property type="term" value="F:minus-end-directed microtubule motor activity"/>
    <property type="evidence" value="ECO:0007669"/>
    <property type="project" value="InterPro"/>
</dbReference>
<dbReference type="Pfam" id="PF12775">
    <property type="entry name" value="AAA_7"/>
    <property type="match status" value="1"/>
</dbReference>
<keyword evidence="5" id="KW-0547">Nucleotide-binding</keyword>
<evidence type="ECO:0000259" key="17">
    <source>
        <dbReference type="Pfam" id="PF12781"/>
    </source>
</evidence>
<feature type="coiled-coil region" evidence="13">
    <location>
        <begin position="765"/>
        <end position="834"/>
    </location>
</feature>
<dbReference type="InterPro" id="IPR035706">
    <property type="entry name" value="AAA_9"/>
</dbReference>
<dbReference type="InterPro" id="IPR043160">
    <property type="entry name" value="Dynein_C_barrel"/>
</dbReference>
<evidence type="ECO:0000256" key="4">
    <source>
        <dbReference type="ARBA" id="ARBA00022701"/>
    </source>
</evidence>
<dbReference type="Gene3D" id="1.20.920.30">
    <property type="match status" value="1"/>
</dbReference>
<dbReference type="FunFam" id="3.10.490.20:FF:000001">
    <property type="entry name" value="dynein heavy chain 7, axonemal"/>
    <property type="match status" value="1"/>
</dbReference>
<dbReference type="InterPro" id="IPR004273">
    <property type="entry name" value="Dynein_heavy_D6_P-loop"/>
</dbReference>
<evidence type="ECO:0000256" key="9">
    <source>
        <dbReference type="ARBA" id="ARBA00023069"/>
    </source>
</evidence>
<feature type="domain" description="Dynein heavy chain AAA module D4" evidence="16">
    <location>
        <begin position="262"/>
        <end position="524"/>
    </location>
</feature>
<dbReference type="InterPro" id="IPR041589">
    <property type="entry name" value="DNAH3_AAA_lid_1"/>
</dbReference>
<feature type="domain" description="Dynein heavy chain ATP-binding dynein motor region" evidence="17">
    <location>
        <begin position="909"/>
        <end position="1130"/>
    </location>
</feature>
<dbReference type="InterPro" id="IPR027417">
    <property type="entry name" value="P-loop_NTPase"/>
</dbReference>
<keyword evidence="8 13" id="KW-0175">Coiled coil</keyword>
<reference evidence="21 22" key="1">
    <citation type="submission" date="2015-09" db="EMBL/GenBank/DDBJ databases">
        <title>Trachymyrmex zeteki WGS genome.</title>
        <authorList>
            <person name="Nygaard S."/>
            <person name="Hu H."/>
            <person name="Boomsma J."/>
            <person name="Zhang G."/>
        </authorList>
    </citation>
    <scope>NUCLEOTIDE SEQUENCE [LARGE SCALE GENOMIC DNA]</scope>
    <source>
        <strain evidence="21">Tzet28-1</strain>
        <tissue evidence="21">Whole body</tissue>
    </source>
</reference>
<organism evidence="21 22">
    <name type="scientific">Mycetomoellerius zeteki</name>
    <dbReference type="NCBI Taxonomy" id="64791"/>
    <lineage>
        <taxon>Eukaryota</taxon>
        <taxon>Metazoa</taxon>
        <taxon>Ecdysozoa</taxon>
        <taxon>Arthropoda</taxon>
        <taxon>Hexapoda</taxon>
        <taxon>Insecta</taxon>
        <taxon>Pterygota</taxon>
        <taxon>Neoptera</taxon>
        <taxon>Endopterygota</taxon>
        <taxon>Hymenoptera</taxon>
        <taxon>Apocrita</taxon>
        <taxon>Aculeata</taxon>
        <taxon>Formicoidea</taxon>
        <taxon>Formicidae</taxon>
        <taxon>Myrmicinae</taxon>
        <taxon>Mycetomoellerius</taxon>
    </lineage>
</organism>
<dbReference type="Gene3D" id="1.20.920.20">
    <property type="match status" value="1"/>
</dbReference>
<accession>A0A151WZZ2</accession>
<dbReference type="PANTHER" id="PTHR22878">
    <property type="entry name" value="DYNEIN HEAVY CHAIN 6, AXONEMAL-LIKE-RELATED"/>
    <property type="match status" value="1"/>
</dbReference>
<dbReference type="Proteomes" id="UP000075809">
    <property type="component" value="Unassembled WGS sequence"/>
</dbReference>
<keyword evidence="3" id="KW-0963">Cytoplasm</keyword>
<dbReference type="GO" id="GO:0005524">
    <property type="term" value="F:ATP binding"/>
    <property type="evidence" value="ECO:0007669"/>
    <property type="project" value="UniProtKB-KW"/>
</dbReference>
<dbReference type="InterPro" id="IPR024317">
    <property type="entry name" value="Dynein_heavy_chain_D4_dom"/>
</dbReference>
<evidence type="ECO:0000313" key="22">
    <source>
        <dbReference type="Proteomes" id="UP000075809"/>
    </source>
</evidence>
<keyword evidence="6" id="KW-0067">ATP-binding</keyword>
<evidence type="ECO:0000259" key="18">
    <source>
        <dbReference type="Pfam" id="PF17857"/>
    </source>
</evidence>
<dbReference type="STRING" id="64791.A0A151WZZ2"/>
<dbReference type="SUPFAM" id="SSF52540">
    <property type="entry name" value="P-loop containing nucleoside triphosphate hydrolases"/>
    <property type="match status" value="2"/>
</dbReference>
<evidence type="ECO:0000256" key="8">
    <source>
        <dbReference type="ARBA" id="ARBA00023054"/>
    </source>
</evidence>
<keyword evidence="11" id="KW-0206">Cytoskeleton</keyword>
<evidence type="ECO:0000259" key="16">
    <source>
        <dbReference type="Pfam" id="PF12780"/>
    </source>
</evidence>
<evidence type="ECO:0000259" key="19">
    <source>
        <dbReference type="Pfam" id="PF18198"/>
    </source>
</evidence>
<evidence type="ECO:0000256" key="12">
    <source>
        <dbReference type="ARBA" id="ARBA00023273"/>
    </source>
</evidence>
<dbReference type="FunFam" id="1.20.1270.280:FF:000001">
    <property type="entry name" value="dynein heavy chain 7, axonemal"/>
    <property type="match status" value="1"/>
</dbReference>
<dbReference type="Gene3D" id="3.40.50.300">
    <property type="entry name" value="P-loop containing nucleotide triphosphate hydrolases"/>
    <property type="match status" value="3"/>
</dbReference>
<dbReference type="Pfam" id="PF12777">
    <property type="entry name" value="MT"/>
    <property type="match status" value="1"/>
</dbReference>
<evidence type="ECO:0000256" key="3">
    <source>
        <dbReference type="ARBA" id="ARBA00022490"/>
    </source>
</evidence>
<dbReference type="Gene3D" id="3.10.490.20">
    <property type="match status" value="1"/>
</dbReference>
<protein>
    <submittedName>
        <fullName evidence="21">Dynein heavy chain 7, axonemal</fullName>
    </submittedName>
</protein>
<dbReference type="Pfam" id="PF17857">
    <property type="entry name" value="AAA_lid_1"/>
    <property type="match status" value="1"/>
</dbReference>
<sequence>MPQKEQFGAQPPIELLRQWLDHWTWYDRKDVVPIKLVDVQLICAMGPPVGGRDVTPRFKRHFVTLAISEFDDDVLVTIFSRITSWHFTTRGFPDFFDPCINQLVYATLDVYKEIRTNLLPTPAKSHYLFNLRDFSRVIQGVLLSTPEAIVDLISMKRLWVHEVLRVYGDRLVDEADSRWLVEQLRRTIKERMGDDMDRLFRDLQDEPGAEITEVHLRNLIYCDFHDPIAEQKLYVEIQDWDALAEAVEEYLAEYNDISKTPMDLVLFRFAIEHLSKICRVMMQPRNHALLVGMGGSGRQSLAKLASHISDYELFQMQISQQYGIYDWHEDLKNILQKSAASDLHTVFLFMDTQIKEEAFLEDISNLLNSGEVPNLFAADEKSEICEKMRIIDRQRDRSVQTDGSPVALFNFFVQTVREHLHVVVTMSPIGDSFRTRIRKFPALVNCCTIDWLQPWPEDALLAVATQFLGEIDMPKDERRACIAMCQYFHTSTQELTRDFLRRLTRHNYVTPTSYLELINTFKDLLDRKRKEVLQGKRRYEAGLDRLDSTRKEVSRMQQILVALRPKLLVAAKDVEGMFLDVQRQSEEASEIEQVVKKDEEAAMIVAAEAKEIRAECDADLQEVMPILDAANAALNTLTPQDIQIVKSMKRPPAGVRLVMEAICILKDVKPERVQGPEGPMDDYWKPSLRILGDIRFLESLLNYDKDNIPERIMTKIRTTILTNPNFDPERIRQVSTACEGLCRWVFALSEYDKVAKVVAPKKQALAKAEADYSAAMEQLTLKRNQLQEVREKLARLETLLAQRRAEYQAMTDEVKECEEKLRRAEELIGGLGGEYTRWSETAKSLGEVYHRLTGDILIGSGVVAYLGVFTMQFRQRQVENWVEFCTNLKVVCTQDFQLTQVLGDPVLIRAWNIFGLPSDLFSIDNAIIVTNSRRWPLMIDPQGQANKWVKNMEKTSNLHVVRLTQPDYMRILENAVQFGQPVLLENIGEELDATLEPLLMKQTFRSGGALCIKIGDSIIEYSDKFRFYITTKLRNPHYLPEVVVKVTLLNFMITPGGLDDQLLGIVVAKEKPELESEKNQLIVQGAANKKMLKEIENKILEVLSAAKENILEDETAIGVLSSSKSLANEIQTKQTAAEITEKSIDAARLQYTPIAVYSTVLFFTIVMLANIDPMYQYSLAWFVNLFKNTIDNTPPVEEIKQRLKDLTRYFTYSLYVNICRSLFEKDKLLFSLLLSVNLLNKQGQLSIVQWMSWDELCRLDSVPGFTKIRDSYTRNIDEWKKIFDHKEPHTATFPAPWNKLSSFEKMLVLRCIRPDKIVPATQLFVEEQLGHQYIVPPPFDLAASFADSHSCIPLIFVLTPGADPMAILLKFADDQGFGASRLFSLSLGQGQGVIAEGLIDEGVKNGTWVVLQNCHVAKTFMVTLEKICESFTKETVHPDFRLWLTSYPVEHFPVSVLQNGVKMTNEPPKGLRANILRSFHQDPICDPDFFDTSKQRLTFKRLLFSLCFFHGIVQERRKFGPIGWNNQYEFNETDLRISVLQLKILLDQYDDVQFTALKYLTGECNYGGRVTDEWDRRTLNTILTRFYHEDVIVADRKYLFDLSDLYYIPSVSEYSQFLDYVRELPMTTAPSVFGMHENADIIKDQQESYLMLSSILTTQDTGRVEVDPEKSPDETVYGVAADILSRLPQDYDLTAALDRYPTLYEQSMNTVLVQEMGRFNKLLQTIRSSLVNTQKAIKGLVIMSPDLEEVFSSIIIGRIPKVWMMNSYPSLKPLGSYVHDFLKRLNFLQTWYREGPPTSFWISGFYFTQAFLTGARQNYARKYSIPIDLLVYDFFPLKDTVFEKPPVDGIYIYGLFLDGARFNMATMKLDESFPKILYDTVPYIWLMPVTKDQVQDKDTYTCPVYKTSERKGVLSTTGHSTNFVIAIWLPTSRPPEHWILRGTAMLCQLSD</sequence>
<dbReference type="Pfam" id="PF18198">
    <property type="entry name" value="AAA_lid_11"/>
    <property type="match status" value="1"/>
</dbReference>
<evidence type="ECO:0000259" key="14">
    <source>
        <dbReference type="Pfam" id="PF03028"/>
    </source>
</evidence>
<dbReference type="Pfam" id="PF03028">
    <property type="entry name" value="Dynein_heavy"/>
    <property type="match status" value="1"/>
</dbReference>
<dbReference type="FunFam" id="3.40.50.300:FF:002141">
    <property type="entry name" value="Dynein heavy chain"/>
    <property type="match status" value="1"/>
</dbReference>
<dbReference type="PANTHER" id="PTHR22878:SF66">
    <property type="entry name" value="DYNEIN AXONEMAL HEAVY CHAIN 7"/>
    <property type="match status" value="1"/>
</dbReference>
<evidence type="ECO:0000256" key="6">
    <source>
        <dbReference type="ARBA" id="ARBA00022840"/>
    </source>
</evidence>
<dbReference type="Gene3D" id="1.10.8.1220">
    <property type="match status" value="1"/>
</dbReference>
<evidence type="ECO:0000259" key="20">
    <source>
        <dbReference type="Pfam" id="PF18199"/>
    </source>
</evidence>
<keyword evidence="12" id="KW-0966">Cell projection</keyword>
<dbReference type="GO" id="GO:0030286">
    <property type="term" value="C:dynein complex"/>
    <property type="evidence" value="ECO:0007669"/>
    <property type="project" value="UniProtKB-KW"/>
</dbReference>
<feature type="domain" description="Dynein heavy chain C-terminal" evidence="20">
    <location>
        <begin position="1645"/>
        <end position="1947"/>
    </location>
</feature>
<dbReference type="GO" id="GO:0005930">
    <property type="term" value="C:axoneme"/>
    <property type="evidence" value="ECO:0007669"/>
    <property type="project" value="UniProtKB-SubCell"/>
</dbReference>
<dbReference type="InterPro" id="IPR041658">
    <property type="entry name" value="AAA_lid_11"/>
</dbReference>
<evidence type="ECO:0000256" key="5">
    <source>
        <dbReference type="ARBA" id="ARBA00022741"/>
    </source>
</evidence>
<keyword evidence="10" id="KW-0505">Motor protein</keyword>
<feature type="domain" description="Dynein heavy chain region D6 P-loop" evidence="14">
    <location>
        <begin position="1350"/>
        <end position="1464"/>
    </location>
</feature>
<keyword evidence="9" id="KW-0969">Cilium</keyword>
<gene>
    <name evidence="21" type="ORF">ALC60_07519</name>
</gene>
<dbReference type="Pfam" id="PF12780">
    <property type="entry name" value="AAA_8"/>
    <property type="match status" value="1"/>
</dbReference>
<dbReference type="Gene3D" id="1.10.8.720">
    <property type="entry name" value="Region D6 of dynein motor"/>
    <property type="match status" value="1"/>
</dbReference>
<feature type="domain" description="Dynein heavy chain AAA lid" evidence="19">
    <location>
        <begin position="1499"/>
        <end position="1639"/>
    </location>
</feature>
<feature type="domain" description="Dynein heavy chain 3 AAA+ lid" evidence="18">
    <location>
        <begin position="103"/>
        <end position="197"/>
    </location>
</feature>
<dbReference type="GO" id="GO:0051959">
    <property type="term" value="F:dynein light intermediate chain binding"/>
    <property type="evidence" value="ECO:0007669"/>
    <property type="project" value="InterPro"/>
</dbReference>
<dbReference type="InterPro" id="IPR042219">
    <property type="entry name" value="AAA_lid_11_sf"/>
</dbReference>
<evidence type="ECO:0000313" key="21">
    <source>
        <dbReference type="EMBL" id="KYQ53327.1"/>
    </source>
</evidence>
<dbReference type="InterPro" id="IPR024743">
    <property type="entry name" value="Dynein_HC_stalk"/>
</dbReference>
<feature type="domain" description="Dynein heavy chain coiled coil stalk" evidence="15">
    <location>
        <begin position="538"/>
        <end position="880"/>
    </location>
</feature>
<evidence type="ECO:0000256" key="2">
    <source>
        <dbReference type="ARBA" id="ARBA00008887"/>
    </source>
</evidence>
<dbReference type="FunFam" id="3.40.50.300:FF:000223">
    <property type="entry name" value="Dynein heavy chain 3, axonemal"/>
    <property type="match status" value="1"/>
</dbReference>
<dbReference type="FunFam" id="3.40.50.300:FF:000362">
    <property type="entry name" value="Dynein, axonemal, heavy chain 6"/>
    <property type="match status" value="1"/>
</dbReference>
<keyword evidence="7" id="KW-0243">Dynein</keyword>
<keyword evidence="22" id="KW-1185">Reference proteome</keyword>
<dbReference type="FunFam" id="1.20.920.20:FF:000006">
    <property type="entry name" value="Dynein, axonemal, heavy chain 6"/>
    <property type="match status" value="1"/>
</dbReference>
<dbReference type="GO" id="GO:0007018">
    <property type="term" value="P:microtubule-based movement"/>
    <property type="evidence" value="ECO:0007669"/>
    <property type="project" value="InterPro"/>
</dbReference>
<dbReference type="FunFam" id="1.10.8.1220:FF:000001">
    <property type="entry name" value="Dynein axonemal heavy chain 5"/>
    <property type="match status" value="1"/>
</dbReference>
<dbReference type="FunFam" id="1.10.8.720:FF:000001">
    <property type="entry name" value="dynein heavy chain 7, axonemal"/>
    <property type="match status" value="1"/>
</dbReference>
<dbReference type="FunFam" id="1.20.920.30:FF:000002">
    <property type="entry name" value="Dynein axonemal heavy chain 3"/>
    <property type="match status" value="1"/>
</dbReference>
<name>A0A151WZZ2_9HYME</name>
<comment type="similarity">
    <text evidence="2">Belongs to the dynein heavy chain family.</text>
</comment>
<comment type="subcellular location">
    <subcellularLocation>
        <location evidence="1">Cytoplasm</location>
        <location evidence="1">Cytoskeleton</location>
        <location evidence="1">Cilium axoneme</location>
    </subcellularLocation>
</comment>
<dbReference type="GO" id="GO:0045505">
    <property type="term" value="F:dynein intermediate chain binding"/>
    <property type="evidence" value="ECO:0007669"/>
    <property type="project" value="InterPro"/>
</dbReference>
<evidence type="ECO:0000256" key="13">
    <source>
        <dbReference type="SAM" id="Coils"/>
    </source>
</evidence>
<evidence type="ECO:0000256" key="1">
    <source>
        <dbReference type="ARBA" id="ARBA00004430"/>
    </source>
</evidence>
<dbReference type="Pfam" id="PF18199">
    <property type="entry name" value="Dynein_C"/>
    <property type="match status" value="1"/>
</dbReference>
<keyword evidence="4" id="KW-0493">Microtubule</keyword>
<dbReference type="Gene3D" id="6.10.140.1060">
    <property type="match status" value="1"/>
</dbReference>
<evidence type="ECO:0000259" key="15">
    <source>
        <dbReference type="Pfam" id="PF12777"/>
    </source>
</evidence>
<evidence type="ECO:0000256" key="10">
    <source>
        <dbReference type="ARBA" id="ARBA00023175"/>
    </source>
</evidence>
<dbReference type="Pfam" id="PF12781">
    <property type="entry name" value="AAA_9"/>
    <property type="match status" value="1"/>
</dbReference>
<dbReference type="EMBL" id="KQ982635">
    <property type="protein sequence ID" value="KYQ53327.1"/>
    <property type="molecule type" value="Genomic_DNA"/>
</dbReference>
<dbReference type="GO" id="GO:0005874">
    <property type="term" value="C:microtubule"/>
    <property type="evidence" value="ECO:0007669"/>
    <property type="project" value="UniProtKB-KW"/>
</dbReference>